<dbReference type="InterPro" id="IPR049326">
    <property type="entry name" value="Rhodopsin_dom_fungi"/>
</dbReference>
<dbReference type="GO" id="GO:0016020">
    <property type="term" value="C:membrane"/>
    <property type="evidence" value="ECO:0007669"/>
    <property type="project" value="UniProtKB-SubCell"/>
</dbReference>
<name>A0A292PMF1_9PEZI</name>
<feature type="transmembrane region" description="Helical" evidence="6">
    <location>
        <begin position="120"/>
        <end position="145"/>
    </location>
</feature>
<keyword evidence="2 6" id="KW-0812">Transmembrane</keyword>
<dbReference type="InterPro" id="IPR052337">
    <property type="entry name" value="SAT4-like"/>
</dbReference>
<dbReference type="Pfam" id="PF20684">
    <property type="entry name" value="Fung_rhodopsin"/>
    <property type="match status" value="1"/>
</dbReference>
<feature type="transmembrane region" description="Helical" evidence="6">
    <location>
        <begin position="168"/>
        <end position="191"/>
    </location>
</feature>
<evidence type="ECO:0000313" key="9">
    <source>
        <dbReference type="Proteomes" id="UP001412239"/>
    </source>
</evidence>
<evidence type="ECO:0000256" key="5">
    <source>
        <dbReference type="ARBA" id="ARBA00038359"/>
    </source>
</evidence>
<feature type="domain" description="Rhodopsin" evidence="7">
    <location>
        <begin position="29"/>
        <end position="267"/>
    </location>
</feature>
<comment type="subcellular location">
    <subcellularLocation>
        <location evidence="1">Membrane</location>
        <topology evidence="1">Multi-pass membrane protein</topology>
    </subcellularLocation>
</comment>
<protein>
    <recommendedName>
        <fullName evidence="7">Rhodopsin domain-containing protein</fullName>
    </recommendedName>
</protein>
<feature type="transmembrane region" description="Helical" evidence="6">
    <location>
        <begin position="45"/>
        <end position="66"/>
    </location>
</feature>
<evidence type="ECO:0000256" key="4">
    <source>
        <dbReference type="ARBA" id="ARBA00023136"/>
    </source>
</evidence>
<organism evidence="8 9">
    <name type="scientific">Tuber aestivum</name>
    <name type="common">summer truffle</name>
    <dbReference type="NCBI Taxonomy" id="59557"/>
    <lineage>
        <taxon>Eukaryota</taxon>
        <taxon>Fungi</taxon>
        <taxon>Dikarya</taxon>
        <taxon>Ascomycota</taxon>
        <taxon>Pezizomycotina</taxon>
        <taxon>Pezizomycetes</taxon>
        <taxon>Pezizales</taxon>
        <taxon>Tuberaceae</taxon>
        <taxon>Tuber</taxon>
    </lineage>
</organism>
<feature type="transmembrane region" description="Helical" evidence="6">
    <location>
        <begin position="244"/>
        <end position="262"/>
    </location>
</feature>
<evidence type="ECO:0000256" key="2">
    <source>
        <dbReference type="ARBA" id="ARBA00022692"/>
    </source>
</evidence>
<dbReference type="Proteomes" id="UP001412239">
    <property type="component" value="Unassembled WGS sequence"/>
</dbReference>
<feature type="transmembrane region" description="Helical" evidence="6">
    <location>
        <begin position="203"/>
        <end position="224"/>
    </location>
</feature>
<feature type="transmembrane region" description="Helical" evidence="6">
    <location>
        <begin position="12"/>
        <end position="33"/>
    </location>
</feature>
<proteinExistence type="inferred from homology"/>
<dbReference type="PANTHER" id="PTHR33048:SF146">
    <property type="entry name" value="INTEGRAL MEMBRANE PROTEIN"/>
    <property type="match status" value="1"/>
</dbReference>
<evidence type="ECO:0000256" key="1">
    <source>
        <dbReference type="ARBA" id="ARBA00004141"/>
    </source>
</evidence>
<evidence type="ECO:0000256" key="3">
    <source>
        <dbReference type="ARBA" id="ARBA00022989"/>
    </source>
</evidence>
<keyword evidence="9" id="KW-1185">Reference proteome</keyword>
<sequence length="356" mass="39095">MEDRKESKSHIVFAVASVVGAISFVVTALRVFTRVKIVGAWGKDDVLMVIAQLFGIVFLVSILVGASNGAGSHIETVPHAELVTFLKTTWVSSTTYNWQSMFSKLSVLTFYRRVMGHHHWFKLATTAMMVFVVLTSGATVLVIFAHCQPISYFWDRSIPGGHCLDITILYYFNSASSIFADVVVTILPLPLTLRLELPKRQKFGLCAIFSLGGFVCATGVVRMIELPDPFGSKDITWDTVSTMLWYYTEASFIIIAACAPALKPFFSLYMPVIIGSAGATHKNSASYQIGQSYDMPRFQRSANVTTGPRAKYGEGDSEEHIIGGESSIMKTTDVVLTVEQFTHVGGSGEQGRETPE</sequence>
<evidence type="ECO:0000256" key="6">
    <source>
        <dbReference type="SAM" id="Phobius"/>
    </source>
</evidence>
<dbReference type="EMBL" id="LN891157">
    <property type="protein sequence ID" value="CUS07961.1"/>
    <property type="molecule type" value="Genomic_DNA"/>
</dbReference>
<keyword evidence="4 6" id="KW-0472">Membrane</keyword>
<dbReference type="AlphaFoldDB" id="A0A292PMF1"/>
<evidence type="ECO:0000313" key="8">
    <source>
        <dbReference type="EMBL" id="CUS07961.1"/>
    </source>
</evidence>
<gene>
    <name evidence="8" type="ORF">GSTUAT00007955001</name>
</gene>
<evidence type="ECO:0000259" key="7">
    <source>
        <dbReference type="Pfam" id="PF20684"/>
    </source>
</evidence>
<keyword evidence="3 6" id="KW-1133">Transmembrane helix</keyword>
<reference evidence="8" key="1">
    <citation type="submission" date="2015-10" db="EMBL/GenBank/DDBJ databases">
        <authorList>
            <person name="Regsiter A."/>
            <person name="william w."/>
        </authorList>
    </citation>
    <scope>NUCLEOTIDE SEQUENCE</scope>
    <source>
        <strain evidence="8">Montdore</strain>
    </source>
</reference>
<dbReference type="PANTHER" id="PTHR33048">
    <property type="entry name" value="PTH11-LIKE INTEGRAL MEMBRANE PROTEIN (AFU_ORTHOLOGUE AFUA_5G11245)"/>
    <property type="match status" value="1"/>
</dbReference>
<accession>A0A292PMF1</accession>
<comment type="similarity">
    <text evidence="5">Belongs to the SAT4 family.</text>
</comment>